<keyword evidence="1 5" id="KW-0963">Cytoplasm</keyword>
<keyword evidence="2 5" id="KW-0819">tRNA processing</keyword>
<evidence type="ECO:0000256" key="5">
    <source>
        <dbReference type="HAMAP-Rule" id="MF_03043"/>
    </source>
</evidence>
<proteinExistence type="inferred from homology"/>
<name>A0A9W8ZME9_9PLEO</name>
<comment type="subcellular location">
    <subcellularLocation>
        <location evidence="5">Cytoplasm</location>
    </subcellularLocation>
</comment>
<comment type="cofactor">
    <cofactor evidence="5">
        <name>Zn(2+)</name>
        <dbReference type="ChEBI" id="CHEBI:29105"/>
    </cofactor>
    <text evidence="5">Binds 1 zinc ion per subunit.</text>
</comment>
<feature type="binding site" evidence="5">
    <location>
        <position position="349"/>
    </location>
    <ligand>
        <name>Zn(2+)</name>
        <dbReference type="ChEBI" id="CHEBI:29105"/>
    </ligand>
</feature>
<dbReference type="InterPro" id="IPR050852">
    <property type="entry name" value="Queuine_tRNA-ribosyltrfase"/>
</dbReference>
<dbReference type="GO" id="GO:0046872">
    <property type="term" value="F:metal ion binding"/>
    <property type="evidence" value="ECO:0007669"/>
    <property type="project" value="UniProtKB-KW"/>
</dbReference>
<feature type="binding site" evidence="5">
    <location>
        <position position="354"/>
    </location>
    <ligand>
        <name>Zn(2+)</name>
        <dbReference type="ChEBI" id="CHEBI:29105"/>
    </ligand>
</feature>
<evidence type="ECO:0000256" key="4">
    <source>
        <dbReference type="ARBA" id="ARBA00022833"/>
    </source>
</evidence>
<evidence type="ECO:0000313" key="7">
    <source>
        <dbReference type="EMBL" id="KAJ4411585.1"/>
    </source>
</evidence>
<keyword evidence="4 5" id="KW-0862">Zinc</keyword>
<evidence type="ECO:0000313" key="8">
    <source>
        <dbReference type="Proteomes" id="UP001140510"/>
    </source>
</evidence>
<dbReference type="HAMAP" id="MF_03043">
    <property type="entry name" value="QTRT2"/>
    <property type="match status" value="1"/>
</dbReference>
<dbReference type="PANTHER" id="PTHR46064">
    <property type="entry name" value="QUEUINE TRNA-RIBOSYLTRANSFERASE ACCESSORY SUBUNIT 2"/>
    <property type="match status" value="1"/>
</dbReference>
<comment type="subunit">
    <text evidence="5">Heterodimer of a catalytic subunit and an accessory subunit.</text>
</comment>
<dbReference type="OrthoDB" id="27601at2759"/>
<comment type="function">
    <text evidence="5">Non-catalytic subunit of the queuine tRNA-ribosyltransferase (TGT) that catalyzes the base-exchange of a guanine (G) residue with queuine (Q) at position 34 (anticodon wobble position) in tRNAs with GU(N) anticodons (tRNA-Asp, -Asn, -His and -Tyr), resulting in the hypermodified nucleoside queuosine (7-(((4,5-cis-dihydroxy-2-cyclopenten-1-yl)amino)methyl)-7-deazaguanosine).</text>
</comment>
<dbReference type="GO" id="GO:0008479">
    <property type="term" value="F:tRNA-guanosine(34) queuine transglycosylase activity"/>
    <property type="evidence" value="ECO:0007669"/>
    <property type="project" value="UniProtKB-UniRule"/>
</dbReference>
<accession>A0A9W8ZME9</accession>
<sequence length="513" mass="56722">MELLSSLLPGSAPDASQLPKLDQLPPEMLEFAILKATGTLAPRLGRLSLPKRKSIPTPGFIGNTSRGVIPHISQDNFSKTLNLNGVYVALEDFIEKIPQKTPPVFQYEVPEPLRKFIALPEDTLIVLGPRRTPPIPSPIHNTNKELGVLTSVGFKALSSEYYAAAARKLQPDIVVGLADIPFGQEAIGIKRKDKMSDRTEVWTRDIIAKKATLDKDEPSWGIFAPILPIDRDLQSWYLEHLVDDMADKISGVAIYDAYLLDDLSEELHHLPRLSFHAPVSPHEILRQVSLGMDIFTVPFLADATDAGIALDFAFPAPPKDTSTSSRQDLGLDMWSDTHATSVTPLSEGCGCYTCKKHHRAYIQHLLAAKEMLGWALIQIHNHAVLSAFFAGVRTSIEGDTFEADVAAFERYYESALPEKTGQGPRVRGYQFKSEEHAKPEKKNQRVFTKYDDEKIAELRLAAAHGQQPGAKPEMRDVIDDEALVGLLGLDAVDVDGARQVESLKLEDNVQNTK</sequence>
<dbReference type="PANTHER" id="PTHR46064:SF1">
    <property type="entry name" value="QUEUINE TRNA-RIBOSYLTRANSFERASE ACCESSORY SUBUNIT 2"/>
    <property type="match status" value="1"/>
</dbReference>
<keyword evidence="3 5" id="KW-0479">Metal-binding</keyword>
<protein>
    <recommendedName>
        <fullName evidence="5">Queuine tRNA-ribosyltransferase accessory subunit 2</fullName>
    </recommendedName>
    <alternativeName>
        <fullName evidence="5">Queuine tRNA-ribosyltransferase domain-containing protein 1</fullName>
    </alternativeName>
</protein>
<evidence type="ECO:0000259" key="6">
    <source>
        <dbReference type="Pfam" id="PF01702"/>
    </source>
</evidence>
<dbReference type="GO" id="GO:0006400">
    <property type="term" value="P:tRNA modification"/>
    <property type="evidence" value="ECO:0007669"/>
    <property type="project" value="InterPro"/>
</dbReference>
<dbReference type="AlphaFoldDB" id="A0A9W8ZME9"/>
<dbReference type="Pfam" id="PF01702">
    <property type="entry name" value="TGT"/>
    <property type="match status" value="1"/>
</dbReference>
<dbReference type="NCBIfam" id="TIGR00449">
    <property type="entry name" value="tgt_general"/>
    <property type="match status" value="1"/>
</dbReference>
<dbReference type="InterPro" id="IPR028592">
    <property type="entry name" value="QTRTD1"/>
</dbReference>
<comment type="similarity">
    <text evidence="5">Belongs to the queuine tRNA-ribosyltransferase family. QTRT2 subfamily.</text>
</comment>
<dbReference type="Proteomes" id="UP001140510">
    <property type="component" value="Unassembled WGS sequence"/>
</dbReference>
<dbReference type="InterPro" id="IPR002616">
    <property type="entry name" value="tRNA_ribo_trans-like"/>
</dbReference>
<dbReference type="InterPro" id="IPR036511">
    <property type="entry name" value="TGT-like_sf"/>
</dbReference>
<evidence type="ECO:0000256" key="2">
    <source>
        <dbReference type="ARBA" id="ARBA00022694"/>
    </source>
</evidence>
<evidence type="ECO:0000256" key="1">
    <source>
        <dbReference type="ARBA" id="ARBA00022490"/>
    </source>
</evidence>
<comment type="caution">
    <text evidence="7">The sequence shown here is derived from an EMBL/GenBank/DDBJ whole genome shotgun (WGS) entry which is preliminary data.</text>
</comment>
<organism evidence="7 8">
    <name type="scientific">Didymella pomorum</name>
    <dbReference type="NCBI Taxonomy" id="749634"/>
    <lineage>
        <taxon>Eukaryota</taxon>
        <taxon>Fungi</taxon>
        <taxon>Dikarya</taxon>
        <taxon>Ascomycota</taxon>
        <taxon>Pezizomycotina</taxon>
        <taxon>Dothideomycetes</taxon>
        <taxon>Pleosporomycetidae</taxon>
        <taxon>Pleosporales</taxon>
        <taxon>Pleosporineae</taxon>
        <taxon>Didymellaceae</taxon>
        <taxon>Didymella</taxon>
    </lineage>
</organism>
<reference evidence="7" key="1">
    <citation type="submission" date="2022-10" db="EMBL/GenBank/DDBJ databases">
        <title>Tapping the CABI collections for fungal endophytes: first genome assemblies for Collariella, Neodidymelliopsis, Ascochyta clinopodiicola, Didymella pomorum, Didymosphaeria variabile, Neocosmospora piperis and Neocucurbitaria cava.</title>
        <authorList>
            <person name="Hill R."/>
        </authorList>
    </citation>
    <scope>NUCLEOTIDE SEQUENCE</scope>
    <source>
        <strain evidence="7">IMI 355091</strain>
    </source>
</reference>
<evidence type="ECO:0000256" key="3">
    <source>
        <dbReference type="ARBA" id="ARBA00022723"/>
    </source>
</evidence>
<dbReference type="Gene3D" id="3.20.20.105">
    <property type="entry name" value="Queuine tRNA-ribosyltransferase-like"/>
    <property type="match status" value="1"/>
</dbReference>
<dbReference type="SUPFAM" id="SSF51713">
    <property type="entry name" value="tRNA-guanine transglycosylase"/>
    <property type="match status" value="1"/>
</dbReference>
<feature type="domain" description="tRNA-guanine(15) transglycosylase-like" evidence="6">
    <location>
        <begin position="42"/>
        <end position="413"/>
    </location>
</feature>
<dbReference type="EMBL" id="JAPEVA010000005">
    <property type="protein sequence ID" value="KAJ4411585.1"/>
    <property type="molecule type" value="Genomic_DNA"/>
</dbReference>
<dbReference type="GO" id="GO:0005737">
    <property type="term" value="C:cytoplasm"/>
    <property type="evidence" value="ECO:0007669"/>
    <property type="project" value="UniProtKB-SubCell"/>
</dbReference>
<feature type="binding site" evidence="5">
    <location>
        <position position="351"/>
    </location>
    <ligand>
        <name>Zn(2+)</name>
        <dbReference type="ChEBI" id="CHEBI:29105"/>
    </ligand>
</feature>
<feature type="binding site" evidence="5">
    <location>
        <position position="380"/>
    </location>
    <ligand>
        <name>Zn(2+)</name>
        <dbReference type="ChEBI" id="CHEBI:29105"/>
    </ligand>
</feature>
<keyword evidence="8" id="KW-1185">Reference proteome</keyword>
<gene>
    <name evidence="7" type="ORF">N0V91_001370</name>
</gene>